<dbReference type="eggNOG" id="COG0513">
    <property type="taxonomic scope" value="Bacteria"/>
</dbReference>
<dbReference type="GO" id="GO:0005840">
    <property type="term" value="C:ribosome"/>
    <property type="evidence" value="ECO:0007669"/>
    <property type="project" value="TreeGrafter"/>
</dbReference>
<keyword evidence="1" id="KW-0547">Nucleotide-binding</keyword>
<dbReference type="InterPro" id="IPR014001">
    <property type="entry name" value="Helicase_ATP-bd"/>
</dbReference>
<dbReference type="RefSeq" id="WP_060671491.1">
    <property type="nucleotide sequence ID" value="NZ_LIXZ01000003.1"/>
</dbReference>
<proteinExistence type="predicted"/>
<dbReference type="Pfam" id="PF00270">
    <property type="entry name" value="DEAD"/>
    <property type="match status" value="1"/>
</dbReference>
<dbReference type="GO" id="GO:0003724">
    <property type="term" value="F:RNA helicase activity"/>
    <property type="evidence" value="ECO:0007669"/>
    <property type="project" value="TreeGrafter"/>
</dbReference>
<keyword evidence="3 7" id="KW-0347">Helicase</keyword>
<dbReference type="InterPro" id="IPR050547">
    <property type="entry name" value="DEAD_box_RNA_helicases"/>
</dbReference>
<evidence type="ECO:0000256" key="1">
    <source>
        <dbReference type="ARBA" id="ARBA00022741"/>
    </source>
</evidence>
<feature type="domain" description="Helicase ATP-binding" evidence="5">
    <location>
        <begin position="33"/>
        <end position="203"/>
    </location>
</feature>
<dbReference type="EMBL" id="LIXZ01000003">
    <property type="protein sequence ID" value="KPL60578.1"/>
    <property type="molecule type" value="Genomic_DNA"/>
</dbReference>
<dbReference type="GO" id="GO:0005829">
    <property type="term" value="C:cytosol"/>
    <property type="evidence" value="ECO:0007669"/>
    <property type="project" value="TreeGrafter"/>
</dbReference>
<dbReference type="Gene3D" id="3.40.50.300">
    <property type="entry name" value="P-loop containing nucleotide triphosphate hydrolases"/>
    <property type="match status" value="2"/>
</dbReference>
<name>A0A0N8GH83_9BACI</name>
<evidence type="ECO:0000256" key="3">
    <source>
        <dbReference type="ARBA" id="ARBA00022806"/>
    </source>
</evidence>
<feature type="domain" description="Helicase C-terminal" evidence="6">
    <location>
        <begin position="222"/>
        <end position="372"/>
    </location>
</feature>
<organism evidence="7 8">
    <name type="scientific">Rossellomorea vietnamensis</name>
    <dbReference type="NCBI Taxonomy" id="218284"/>
    <lineage>
        <taxon>Bacteria</taxon>
        <taxon>Bacillati</taxon>
        <taxon>Bacillota</taxon>
        <taxon>Bacilli</taxon>
        <taxon>Bacillales</taxon>
        <taxon>Bacillaceae</taxon>
        <taxon>Rossellomorea</taxon>
    </lineage>
</organism>
<dbReference type="InterPro" id="IPR011545">
    <property type="entry name" value="DEAD/DEAH_box_helicase_dom"/>
</dbReference>
<gene>
    <name evidence="7" type="ORF">AM506_05515</name>
</gene>
<dbReference type="Pfam" id="PF00271">
    <property type="entry name" value="Helicase_C"/>
    <property type="match status" value="1"/>
</dbReference>
<keyword evidence="4" id="KW-0067">ATP-binding</keyword>
<dbReference type="OrthoDB" id="9805696at2"/>
<dbReference type="SUPFAM" id="SSF52540">
    <property type="entry name" value="P-loop containing nucleoside triphosphate hydrolases"/>
    <property type="match status" value="1"/>
</dbReference>
<dbReference type="PATRIC" id="fig|218284.4.peg.2221"/>
<evidence type="ECO:0000313" key="7">
    <source>
        <dbReference type="EMBL" id="KPL60578.1"/>
    </source>
</evidence>
<dbReference type="InterPro" id="IPR044742">
    <property type="entry name" value="DEAD/DEAH_RhlB"/>
</dbReference>
<dbReference type="Proteomes" id="UP000050398">
    <property type="component" value="Unassembled WGS sequence"/>
</dbReference>
<evidence type="ECO:0000313" key="8">
    <source>
        <dbReference type="Proteomes" id="UP000050398"/>
    </source>
</evidence>
<dbReference type="GO" id="GO:0033592">
    <property type="term" value="F:RNA strand annealing activity"/>
    <property type="evidence" value="ECO:0007669"/>
    <property type="project" value="TreeGrafter"/>
</dbReference>
<accession>A0A0N8GH83</accession>
<evidence type="ECO:0000256" key="4">
    <source>
        <dbReference type="ARBA" id="ARBA00022840"/>
    </source>
</evidence>
<dbReference type="PROSITE" id="PS51194">
    <property type="entry name" value="HELICASE_CTER"/>
    <property type="match status" value="1"/>
</dbReference>
<dbReference type="PROSITE" id="PS51192">
    <property type="entry name" value="HELICASE_ATP_BIND_1"/>
    <property type="match status" value="1"/>
</dbReference>
<sequence length="377" mass="42563">MNSISEIIHSPSLQKNWEESGFTAFTPVQEKVVPLILEGKDVVCESPTGTGKTLAYLLPIIQAIDPSRKQAQAVILAPSRELVMQIHQEIQKWAKGTDITSAAFIGGANIKKQVEKLKKKPHIVVGTTGRLIELMKMKKLKMHEVKTIVVDEFDLMISSEHIREVKDIIKSTLKERQVLFFSATLSDETEQVADSLLQNHEIVKMEANLDNPKVDHVFVYSELRDKMEALRSISYFKGIKALVFFNQLEKLSEMEEKLKFKGVELEVLAGDSNKMERKQSLDRFRSGKVSMLLTTDVAARGLDITDVTHVIHFDFPSDTKQYIHRSGRTGRMGAEGTVICLVSKRELSFLEKLSKELNLPFQEKTIRGGGLQEPETK</sequence>
<keyword evidence="2" id="KW-0378">Hydrolase</keyword>
<dbReference type="SMART" id="SM00487">
    <property type="entry name" value="DEXDc"/>
    <property type="match status" value="1"/>
</dbReference>
<dbReference type="GO" id="GO:0016787">
    <property type="term" value="F:hydrolase activity"/>
    <property type="evidence" value="ECO:0007669"/>
    <property type="project" value="UniProtKB-KW"/>
</dbReference>
<dbReference type="GO" id="GO:0009409">
    <property type="term" value="P:response to cold"/>
    <property type="evidence" value="ECO:0007669"/>
    <property type="project" value="TreeGrafter"/>
</dbReference>
<reference evidence="7 8" key="1">
    <citation type="submission" date="2015-08" db="EMBL/GenBank/DDBJ databases">
        <title>Draft Genome Sequence of Bacillus vietnamensis UCD-SED5.</title>
        <authorList>
            <person name="Lee R.D."/>
            <person name="Jospin G."/>
            <person name="Lang J.M."/>
            <person name="Coil D.A."/>
            <person name="Eisen J.A."/>
        </authorList>
    </citation>
    <scope>NUCLEOTIDE SEQUENCE [LARGE SCALE GENOMIC DNA]</scope>
    <source>
        <strain evidence="7 8">UCD-SED5</strain>
    </source>
</reference>
<dbReference type="AlphaFoldDB" id="A0A0N8GH83"/>
<evidence type="ECO:0000259" key="5">
    <source>
        <dbReference type="PROSITE" id="PS51192"/>
    </source>
</evidence>
<evidence type="ECO:0000259" key="6">
    <source>
        <dbReference type="PROSITE" id="PS51194"/>
    </source>
</evidence>
<dbReference type="CDD" id="cd00268">
    <property type="entry name" value="DEADc"/>
    <property type="match status" value="1"/>
</dbReference>
<dbReference type="PANTHER" id="PTHR47963:SF7">
    <property type="entry name" value="ATP-DEPENDENT RNA HELICASE YFML-RELATED"/>
    <property type="match status" value="1"/>
</dbReference>
<dbReference type="PANTHER" id="PTHR47963">
    <property type="entry name" value="DEAD-BOX ATP-DEPENDENT RNA HELICASE 47, MITOCHONDRIAL"/>
    <property type="match status" value="1"/>
</dbReference>
<dbReference type="InterPro" id="IPR001650">
    <property type="entry name" value="Helicase_C-like"/>
</dbReference>
<comment type="caution">
    <text evidence="7">The sequence shown here is derived from an EMBL/GenBank/DDBJ whole genome shotgun (WGS) entry which is preliminary data.</text>
</comment>
<protein>
    <submittedName>
        <fullName evidence="7">RNA helicase</fullName>
    </submittedName>
</protein>
<evidence type="ECO:0000256" key="2">
    <source>
        <dbReference type="ARBA" id="ARBA00022801"/>
    </source>
</evidence>
<dbReference type="SMART" id="SM00490">
    <property type="entry name" value="HELICc"/>
    <property type="match status" value="1"/>
</dbReference>
<dbReference type="InterPro" id="IPR027417">
    <property type="entry name" value="P-loop_NTPase"/>
</dbReference>
<dbReference type="CDD" id="cd18787">
    <property type="entry name" value="SF2_C_DEAD"/>
    <property type="match status" value="1"/>
</dbReference>
<dbReference type="GO" id="GO:0005524">
    <property type="term" value="F:ATP binding"/>
    <property type="evidence" value="ECO:0007669"/>
    <property type="project" value="UniProtKB-KW"/>
</dbReference>